<dbReference type="PRINTS" id="PR00412">
    <property type="entry name" value="EPOXHYDRLASE"/>
</dbReference>
<dbReference type="Pfam" id="PF06441">
    <property type="entry name" value="EHN"/>
    <property type="match status" value="1"/>
</dbReference>
<dbReference type="InterPro" id="IPR029058">
    <property type="entry name" value="AB_hydrolase_fold"/>
</dbReference>
<dbReference type="InterPro" id="IPR000639">
    <property type="entry name" value="Epox_hydrolase-like"/>
</dbReference>
<name>A0A2S4KLM6_9HYPO</name>
<feature type="active site" description="Proton donor" evidence="4">
    <location>
        <position position="317"/>
    </location>
</feature>
<dbReference type="Proteomes" id="UP000237481">
    <property type="component" value="Unassembled WGS sequence"/>
</dbReference>
<keyword evidence="3 6" id="KW-0378">Hydrolase</keyword>
<gene>
    <name evidence="6" type="ORF">TPAR_08677</name>
</gene>
<dbReference type="EMBL" id="PKSG01001104">
    <property type="protein sequence ID" value="POR31104.1"/>
    <property type="molecule type" value="Genomic_DNA"/>
</dbReference>
<dbReference type="OrthoDB" id="7130006at2759"/>
<comment type="caution">
    <text evidence="6">The sequence shown here is derived from an EMBL/GenBank/DDBJ whole genome shotgun (WGS) entry which is preliminary data.</text>
</comment>
<dbReference type="SUPFAM" id="SSF53474">
    <property type="entry name" value="alpha/beta-Hydrolases"/>
    <property type="match status" value="1"/>
</dbReference>
<organism evidence="6 7">
    <name type="scientific">Tolypocladium paradoxum</name>
    <dbReference type="NCBI Taxonomy" id="94208"/>
    <lineage>
        <taxon>Eukaryota</taxon>
        <taxon>Fungi</taxon>
        <taxon>Dikarya</taxon>
        <taxon>Ascomycota</taxon>
        <taxon>Pezizomycotina</taxon>
        <taxon>Sordariomycetes</taxon>
        <taxon>Hypocreomycetidae</taxon>
        <taxon>Hypocreales</taxon>
        <taxon>Ophiocordycipitaceae</taxon>
        <taxon>Tolypocladium</taxon>
    </lineage>
</organism>
<evidence type="ECO:0000256" key="1">
    <source>
        <dbReference type="ARBA" id="ARBA00010088"/>
    </source>
</evidence>
<evidence type="ECO:0000313" key="7">
    <source>
        <dbReference type="Proteomes" id="UP000237481"/>
    </source>
</evidence>
<evidence type="ECO:0000256" key="2">
    <source>
        <dbReference type="ARBA" id="ARBA00022797"/>
    </source>
</evidence>
<evidence type="ECO:0000313" key="6">
    <source>
        <dbReference type="EMBL" id="POR31104.1"/>
    </source>
</evidence>
<evidence type="ECO:0000256" key="3">
    <source>
        <dbReference type="ARBA" id="ARBA00022801"/>
    </source>
</evidence>
<accession>A0A2S4KLM6</accession>
<feature type="active site" description="Proton donor" evidence="4">
    <location>
        <position position="374"/>
    </location>
</feature>
<dbReference type="InterPro" id="IPR016292">
    <property type="entry name" value="Epoxide_hydrolase"/>
</dbReference>
<protein>
    <submittedName>
        <fullName evidence="6">Epoxide hydrolase</fullName>
    </submittedName>
</protein>
<feature type="domain" description="Epoxide hydrolase N-terminal" evidence="5">
    <location>
        <begin position="5"/>
        <end position="115"/>
    </location>
</feature>
<evidence type="ECO:0000259" key="5">
    <source>
        <dbReference type="Pfam" id="PF06441"/>
    </source>
</evidence>
<dbReference type="Gene3D" id="3.40.50.1820">
    <property type="entry name" value="alpha/beta hydrolase"/>
    <property type="match status" value="1"/>
</dbReference>
<dbReference type="PANTHER" id="PTHR21661">
    <property type="entry name" value="EPOXIDE HYDROLASE 1-RELATED"/>
    <property type="match status" value="1"/>
</dbReference>
<keyword evidence="7" id="KW-1185">Reference proteome</keyword>
<reference evidence="6 7" key="1">
    <citation type="submission" date="2018-01" db="EMBL/GenBank/DDBJ databases">
        <title>Harnessing the power of phylogenomics to disentangle the directionality and signatures of interkingdom host jumping in the parasitic fungal genus Tolypocladium.</title>
        <authorList>
            <person name="Quandt C.A."/>
            <person name="Patterson W."/>
            <person name="Spatafora J.W."/>
        </authorList>
    </citation>
    <scope>NUCLEOTIDE SEQUENCE [LARGE SCALE GENOMIC DNA]</scope>
    <source>
        <strain evidence="6 7">NRBC 100945</strain>
    </source>
</reference>
<sequence length="409" mass="46074">MVNEIRPFKISVPDSAIAALQDKLAAATFPDEVDFSDDWNYGASLRDVKRLASYWKDGFDWRAQEAKLNTLPHYMTNISIEGFGSLDIHFIHQKSSKPDSIPLLFCHGWPGSFLEAVKILPLLTDANDGPSFHVVAPSLPNFGFSEGPLQKEFGIPQYAECAHKIMMRLGYDTYADIRVVTQGGDWGFFITRMIGVLYPEHCLASHINFLFVKPSIPRGLWLGFQHALQWLSDRDKAGISRTRWYIRESSGYMVLQSTKPSTLGFAITDSPVALLSWIYEKLHDWTDEYPWTDDEVLTWISIYQFSTAGPAASLRIYYEAAHASREKSIKGIEYVPRVPLGISYYPKELIALPKAWGWSSGPVIFEAVHEQGGHFAAFECPEQFATDLKNMFGSGGGAQEVARKFESHL</sequence>
<dbReference type="GO" id="GO:0097176">
    <property type="term" value="P:epoxide metabolic process"/>
    <property type="evidence" value="ECO:0007669"/>
    <property type="project" value="TreeGrafter"/>
</dbReference>
<dbReference type="PANTHER" id="PTHR21661:SF35">
    <property type="entry name" value="EPOXIDE HYDROLASE"/>
    <property type="match status" value="1"/>
</dbReference>
<proteinExistence type="inferred from homology"/>
<comment type="similarity">
    <text evidence="1">Belongs to the peptidase S33 family.</text>
</comment>
<evidence type="ECO:0000256" key="4">
    <source>
        <dbReference type="PIRSR" id="PIRSR001112-1"/>
    </source>
</evidence>
<dbReference type="AlphaFoldDB" id="A0A2S4KLM6"/>
<keyword evidence="2" id="KW-0058">Aromatic hydrocarbons catabolism</keyword>
<dbReference type="GO" id="GO:0004301">
    <property type="term" value="F:epoxide hydrolase activity"/>
    <property type="evidence" value="ECO:0007669"/>
    <property type="project" value="TreeGrafter"/>
</dbReference>
<dbReference type="STRING" id="94208.A0A2S4KLM6"/>
<dbReference type="PIRSF" id="PIRSF001112">
    <property type="entry name" value="Epoxide_hydrolase"/>
    <property type="match status" value="1"/>
</dbReference>
<dbReference type="InterPro" id="IPR010497">
    <property type="entry name" value="Epoxide_hydro_N"/>
</dbReference>
<feature type="active site" description="Nucleophile" evidence="4">
    <location>
        <position position="185"/>
    </location>
</feature>